<sequence>DLQLAAELGKSLLERNQELEQEPAAGVLLQPGAAAGDRAPGPAGGAPPPGERPARQGLRAAGRVGPGAGAEEPAAGSGQADGPAEAPEPDGDGGAAAGAGGGAAAAAGGAQADSCRPGGGAAGGPRRPERVLPAGAAEPPQVRRTSVLAQTWAVSMVTS</sequence>
<comment type="caution">
    <text evidence="2">The sequence shown here is derived from an EMBL/GenBank/DDBJ whole genome shotgun (WGS) entry which is preliminary data.</text>
</comment>
<feature type="compositionally biased region" description="Low complexity" evidence="1">
    <location>
        <begin position="104"/>
        <end position="113"/>
    </location>
</feature>
<feature type="compositionally biased region" description="Low complexity" evidence="1">
    <location>
        <begin position="55"/>
        <end position="85"/>
    </location>
</feature>
<accession>Q4RBL9</accession>
<feature type="region of interest" description="Disordered" evidence="1">
    <location>
        <begin position="15"/>
        <end position="143"/>
    </location>
</feature>
<proteinExistence type="predicted"/>
<reference evidence="2" key="1">
    <citation type="journal article" date="2004" name="Nature">
        <title>Genome duplication in the teleost fish Tetraodon nigroviridis reveals the early vertebrate proto-karyotype.</title>
        <authorList>
            <person name="Jaillon O."/>
            <person name="Aury J.-M."/>
            <person name="Brunet F."/>
            <person name="Petit J.-L."/>
            <person name="Stange-Thomann N."/>
            <person name="Mauceli E."/>
            <person name="Bouneau L."/>
            <person name="Fischer C."/>
            <person name="Ozouf-Costaz C."/>
            <person name="Bernot A."/>
            <person name="Nicaud S."/>
            <person name="Jaffe D."/>
            <person name="Fisher S."/>
            <person name="Lutfalla G."/>
            <person name="Dossat C."/>
            <person name="Segurens B."/>
            <person name="Dasilva C."/>
            <person name="Salanoubat M."/>
            <person name="Levy M."/>
            <person name="Boudet N."/>
            <person name="Castellano S."/>
            <person name="Anthouard V."/>
            <person name="Jubin C."/>
            <person name="Castelli V."/>
            <person name="Katinka M."/>
            <person name="Vacherie B."/>
            <person name="Biemont C."/>
            <person name="Skalli Z."/>
            <person name="Cattolico L."/>
            <person name="Poulain J."/>
            <person name="De Berardinis V."/>
            <person name="Cruaud C."/>
            <person name="Duprat S."/>
            <person name="Brottier P."/>
            <person name="Coutanceau J.-P."/>
            <person name="Gouzy J."/>
            <person name="Parra G."/>
            <person name="Lardier G."/>
            <person name="Chapple C."/>
            <person name="McKernan K.J."/>
            <person name="McEwan P."/>
            <person name="Bosak S."/>
            <person name="Kellis M."/>
            <person name="Volff J.-N."/>
            <person name="Guigo R."/>
            <person name="Zody M.C."/>
            <person name="Mesirov J."/>
            <person name="Lindblad-Toh K."/>
            <person name="Birren B."/>
            <person name="Nusbaum C."/>
            <person name="Kahn D."/>
            <person name="Robinson-Rechavi M."/>
            <person name="Laudet V."/>
            <person name="Schachter V."/>
            <person name="Quetier F."/>
            <person name="Saurin W."/>
            <person name="Scarpelli C."/>
            <person name="Wincker P."/>
            <person name="Lander E.S."/>
            <person name="Weissenbach J."/>
            <person name="Roest Crollius H."/>
        </authorList>
    </citation>
    <scope>NUCLEOTIDE SEQUENCE [LARGE SCALE GENOMIC DNA]</scope>
</reference>
<evidence type="ECO:0000313" key="2">
    <source>
        <dbReference type="EMBL" id="CAG14214.1"/>
    </source>
</evidence>
<dbReference type="KEGG" id="tng:GSTEN00036526G001"/>
<gene>
    <name evidence="2" type="ORF">GSTENG00036526001</name>
</gene>
<evidence type="ECO:0000256" key="1">
    <source>
        <dbReference type="SAM" id="MobiDB-lite"/>
    </source>
</evidence>
<organism evidence="2">
    <name type="scientific">Tetraodon nigroviridis</name>
    <name type="common">Spotted green pufferfish</name>
    <name type="synonym">Chelonodon nigroviridis</name>
    <dbReference type="NCBI Taxonomy" id="99883"/>
    <lineage>
        <taxon>Eukaryota</taxon>
        <taxon>Metazoa</taxon>
        <taxon>Chordata</taxon>
        <taxon>Craniata</taxon>
        <taxon>Vertebrata</taxon>
        <taxon>Euteleostomi</taxon>
        <taxon>Actinopterygii</taxon>
        <taxon>Neopterygii</taxon>
        <taxon>Teleostei</taxon>
        <taxon>Neoteleostei</taxon>
        <taxon>Acanthomorphata</taxon>
        <taxon>Eupercaria</taxon>
        <taxon>Tetraodontiformes</taxon>
        <taxon>Tetradontoidea</taxon>
        <taxon>Tetraodontidae</taxon>
        <taxon>Tetraodon</taxon>
    </lineage>
</organism>
<name>Q4RBL9_TETNG</name>
<dbReference type="EMBL" id="CAAE01021135">
    <property type="protein sequence ID" value="CAG14214.1"/>
    <property type="molecule type" value="Genomic_DNA"/>
</dbReference>
<reference evidence="2" key="2">
    <citation type="submission" date="2004-02" db="EMBL/GenBank/DDBJ databases">
        <authorList>
            <consortium name="Genoscope"/>
            <consortium name="Whitehead Institute Centre for Genome Research"/>
        </authorList>
    </citation>
    <scope>NUCLEOTIDE SEQUENCE</scope>
</reference>
<protein>
    <submittedName>
        <fullName evidence="2">(spotted green pufferfish) hypothetical protein</fullName>
    </submittedName>
</protein>
<dbReference type="AlphaFoldDB" id="Q4RBL9"/>
<feature type="compositionally biased region" description="Low complexity" evidence="1">
    <location>
        <begin position="31"/>
        <end position="41"/>
    </location>
</feature>
<feature type="compositionally biased region" description="Gly residues" evidence="1">
    <location>
        <begin position="92"/>
        <end position="103"/>
    </location>
</feature>
<feature type="non-terminal residue" evidence="2">
    <location>
        <position position="1"/>
    </location>
</feature>